<keyword evidence="2" id="KW-1185">Reference proteome</keyword>
<dbReference type="Proteomes" id="UP000054359">
    <property type="component" value="Unassembled WGS sequence"/>
</dbReference>
<proteinExistence type="predicted"/>
<protein>
    <submittedName>
        <fullName evidence="1">Uncharacterized protein</fullName>
    </submittedName>
</protein>
<gene>
    <name evidence="1" type="ORF">X975_11580</name>
</gene>
<accession>A0A087TPV6</accession>
<feature type="non-terminal residue" evidence="1">
    <location>
        <position position="104"/>
    </location>
</feature>
<reference evidence="1 2" key="1">
    <citation type="submission" date="2013-11" db="EMBL/GenBank/DDBJ databases">
        <title>Genome sequencing of Stegodyphus mimosarum.</title>
        <authorList>
            <person name="Bechsgaard J."/>
        </authorList>
    </citation>
    <scope>NUCLEOTIDE SEQUENCE [LARGE SCALE GENOMIC DNA]</scope>
</reference>
<dbReference type="EMBL" id="KK116230">
    <property type="protein sequence ID" value="KFM67145.1"/>
    <property type="molecule type" value="Genomic_DNA"/>
</dbReference>
<evidence type="ECO:0000313" key="2">
    <source>
        <dbReference type="Proteomes" id="UP000054359"/>
    </source>
</evidence>
<organism evidence="1 2">
    <name type="scientific">Stegodyphus mimosarum</name>
    <name type="common">African social velvet spider</name>
    <dbReference type="NCBI Taxonomy" id="407821"/>
    <lineage>
        <taxon>Eukaryota</taxon>
        <taxon>Metazoa</taxon>
        <taxon>Ecdysozoa</taxon>
        <taxon>Arthropoda</taxon>
        <taxon>Chelicerata</taxon>
        <taxon>Arachnida</taxon>
        <taxon>Araneae</taxon>
        <taxon>Araneomorphae</taxon>
        <taxon>Entelegynae</taxon>
        <taxon>Eresoidea</taxon>
        <taxon>Eresidae</taxon>
        <taxon>Stegodyphus</taxon>
    </lineage>
</organism>
<dbReference type="OrthoDB" id="6429785at2759"/>
<sequence>MMLPERWQKIRTALKSSRMLSLSLIPGRRCNAVASFRLSAEHGCLAAHLQGTGISSDPVCPLCDSGEDMNNDHLLGCGSSWSYRKVERLGGFIVPCSASLLQLM</sequence>
<name>A0A087TPV6_STEMI</name>
<evidence type="ECO:0000313" key="1">
    <source>
        <dbReference type="EMBL" id="KFM67145.1"/>
    </source>
</evidence>
<dbReference type="AlphaFoldDB" id="A0A087TPV6"/>